<dbReference type="InterPro" id="IPR036817">
    <property type="entry name" value="Transthyretin/HIU_hydrolase_sf"/>
</dbReference>
<gene>
    <name evidence="10" type="primary">uraH</name>
    <name evidence="10" type="ORF">D0Z08_15540</name>
</gene>
<organism evidence="10 11">
    <name type="scientific">Nocardioides immobilis</name>
    <dbReference type="NCBI Taxonomy" id="2049295"/>
    <lineage>
        <taxon>Bacteria</taxon>
        <taxon>Bacillati</taxon>
        <taxon>Actinomycetota</taxon>
        <taxon>Actinomycetes</taxon>
        <taxon>Propionibacteriales</taxon>
        <taxon>Nocardioidaceae</taxon>
        <taxon>Nocardioides</taxon>
    </lineage>
</organism>
<evidence type="ECO:0000256" key="2">
    <source>
        <dbReference type="ARBA" id="ARBA00002704"/>
    </source>
</evidence>
<dbReference type="GO" id="GO:0033971">
    <property type="term" value="F:hydroxyisourate hydrolase activity"/>
    <property type="evidence" value="ECO:0007669"/>
    <property type="project" value="UniProtKB-EC"/>
</dbReference>
<evidence type="ECO:0000259" key="9">
    <source>
        <dbReference type="SMART" id="SM00095"/>
    </source>
</evidence>
<evidence type="ECO:0000256" key="1">
    <source>
        <dbReference type="ARBA" id="ARBA00001043"/>
    </source>
</evidence>
<comment type="caution">
    <text evidence="10">The sequence shown here is derived from an EMBL/GenBank/DDBJ whole genome shotgun (WGS) entry which is preliminary data.</text>
</comment>
<evidence type="ECO:0000256" key="4">
    <source>
        <dbReference type="ARBA" id="ARBA00011881"/>
    </source>
</evidence>
<dbReference type="SMART" id="SM00095">
    <property type="entry name" value="TR_THY"/>
    <property type="match status" value="1"/>
</dbReference>
<feature type="domain" description="Transthyretin/hydroxyisourate hydrolase" evidence="9">
    <location>
        <begin position="1"/>
        <end position="109"/>
    </location>
</feature>
<dbReference type="SUPFAM" id="SSF49472">
    <property type="entry name" value="Transthyretin (synonym: prealbumin)"/>
    <property type="match status" value="1"/>
</dbReference>
<keyword evidence="6 8" id="KW-0378">Hydrolase</keyword>
<protein>
    <recommendedName>
        <fullName evidence="8">5-hydroxyisourate hydrolase</fullName>
        <shortName evidence="8">HIU hydrolase</shortName>
        <shortName evidence="8">HIUHase</shortName>
        <ecNumber evidence="8">3.5.2.17</ecNumber>
    </recommendedName>
</protein>
<sequence length="110" mass="11774">MSQITTHVLDTALGRPAAGVPVRLLLLAADREQVLATARTDADGRVGELGPEELDAGTYRLSFDLAAYAAATGQDSFFPEAALTFTVRDDSHHHVPLLLSPFAYSTYRGS</sequence>
<comment type="similarity">
    <text evidence="3 8">Belongs to the transthyretin family. 5-hydroxyisourate hydrolase subfamily.</text>
</comment>
<comment type="subunit">
    <text evidence="4 8">Homotetramer.</text>
</comment>
<dbReference type="PRINTS" id="PR00189">
    <property type="entry name" value="TRNSTHYRETIN"/>
</dbReference>
<reference evidence="10 11" key="1">
    <citation type="submission" date="2018-09" db="EMBL/GenBank/DDBJ databases">
        <title>Genome sequencing of Nocardioides immobilis CCTCC AB 2017083 for comparison to Nocardioides silvaticus.</title>
        <authorList>
            <person name="Li C."/>
            <person name="Wang G."/>
        </authorList>
    </citation>
    <scope>NUCLEOTIDE SEQUENCE [LARGE SCALE GENOMIC DNA]</scope>
    <source>
        <strain evidence="10 11">CCTCC AB 2017083</strain>
    </source>
</reference>
<evidence type="ECO:0000256" key="8">
    <source>
        <dbReference type="RuleBase" id="RU361270"/>
    </source>
</evidence>
<feature type="binding site" evidence="7">
    <location>
        <position position="7"/>
    </location>
    <ligand>
        <name>substrate</name>
    </ligand>
</feature>
<dbReference type="InterPro" id="IPR014306">
    <property type="entry name" value="Hydroxyisourate_hydrolase"/>
</dbReference>
<proteinExistence type="inferred from homology"/>
<comment type="catalytic activity">
    <reaction evidence="1 8">
        <text>5-hydroxyisourate + H2O = 5-hydroxy-2-oxo-4-ureido-2,5-dihydro-1H-imidazole-5-carboxylate + H(+)</text>
        <dbReference type="Rhea" id="RHEA:23736"/>
        <dbReference type="ChEBI" id="CHEBI:15377"/>
        <dbReference type="ChEBI" id="CHEBI:15378"/>
        <dbReference type="ChEBI" id="CHEBI:18072"/>
        <dbReference type="ChEBI" id="CHEBI:58639"/>
        <dbReference type="EC" id="3.5.2.17"/>
    </reaction>
</comment>
<dbReference type="RefSeq" id="WP_118926170.1">
    <property type="nucleotide sequence ID" value="NZ_QXGH01000019.1"/>
</dbReference>
<keyword evidence="5 8" id="KW-0659">Purine metabolism</keyword>
<dbReference type="Proteomes" id="UP000283644">
    <property type="component" value="Unassembled WGS sequence"/>
</dbReference>
<dbReference type="Gene3D" id="2.60.40.180">
    <property type="entry name" value="Transthyretin/hydroxyisourate hydrolase domain"/>
    <property type="match status" value="1"/>
</dbReference>
<dbReference type="EMBL" id="QXGH01000019">
    <property type="protein sequence ID" value="RHW26063.1"/>
    <property type="molecule type" value="Genomic_DNA"/>
</dbReference>
<feature type="binding site" evidence="7">
    <location>
        <position position="107"/>
    </location>
    <ligand>
        <name>substrate</name>
    </ligand>
</feature>
<accession>A0A417Y0B4</accession>
<dbReference type="PANTHER" id="PTHR10395">
    <property type="entry name" value="URICASE AND TRANSTHYRETIN-RELATED"/>
    <property type="match status" value="1"/>
</dbReference>
<evidence type="ECO:0000256" key="3">
    <source>
        <dbReference type="ARBA" id="ARBA00009850"/>
    </source>
</evidence>
<dbReference type="NCBIfam" id="TIGR02962">
    <property type="entry name" value="hdxy_isourate"/>
    <property type="match status" value="1"/>
</dbReference>
<comment type="function">
    <text evidence="2">Catalyzes the hydrolysis of 5-hydroxyisourate (HIU) to 2-oxo-4-hydroxy-4-carboxy-5-ureidoimidazoline (OHCU).</text>
</comment>
<name>A0A417Y0B4_9ACTN</name>
<dbReference type="PANTHER" id="PTHR10395:SF7">
    <property type="entry name" value="5-HYDROXYISOURATE HYDROLASE"/>
    <property type="match status" value="1"/>
</dbReference>
<dbReference type="OrthoDB" id="9792386at2"/>
<dbReference type="InterPro" id="IPR023418">
    <property type="entry name" value="Thyroxine_BS"/>
</dbReference>
<dbReference type="EC" id="3.5.2.17" evidence="8"/>
<evidence type="ECO:0000256" key="7">
    <source>
        <dbReference type="PIRSR" id="PIRSR600895-51"/>
    </source>
</evidence>
<dbReference type="InterPro" id="IPR000895">
    <property type="entry name" value="Transthyretin/HIU_hydrolase"/>
</dbReference>
<dbReference type="CDD" id="cd05822">
    <property type="entry name" value="TLP_HIUase"/>
    <property type="match status" value="1"/>
</dbReference>
<keyword evidence="11" id="KW-1185">Reference proteome</keyword>
<dbReference type="AlphaFoldDB" id="A0A417Y0B4"/>
<dbReference type="GO" id="GO:0006144">
    <property type="term" value="P:purine nucleobase metabolic process"/>
    <property type="evidence" value="ECO:0007669"/>
    <property type="project" value="UniProtKB-KW"/>
</dbReference>
<evidence type="ECO:0000313" key="11">
    <source>
        <dbReference type="Proteomes" id="UP000283644"/>
    </source>
</evidence>
<dbReference type="Pfam" id="PF00576">
    <property type="entry name" value="Transthyretin"/>
    <property type="match status" value="1"/>
</dbReference>
<evidence type="ECO:0000256" key="5">
    <source>
        <dbReference type="ARBA" id="ARBA00022631"/>
    </source>
</evidence>
<dbReference type="PROSITE" id="PS00768">
    <property type="entry name" value="TRANSTHYRETIN_1"/>
    <property type="match status" value="1"/>
</dbReference>
<evidence type="ECO:0000313" key="10">
    <source>
        <dbReference type="EMBL" id="RHW26063.1"/>
    </source>
</evidence>
<evidence type="ECO:0000256" key="6">
    <source>
        <dbReference type="ARBA" id="ARBA00022801"/>
    </source>
</evidence>
<feature type="binding site" evidence="7">
    <location>
        <position position="45"/>
    </location>
    <ligand>
        <name>substrate</name>
    </ligand>
</feature>
<dbReference type="InterPro" id="IPR023416">
    <property type="entry name" value="Transthyretin/HIU_hydrolase_d"/>
</dbReference>